<organism evidence="2 3">
    <name type="scientific">Candidatus Enterococcus lowellii</name>
    <dbReference type="NCBI Taxonomy" id="2230877"/>
    <lineage>
        <taxon>Bacteria</taxon>
        <taxon>Bacillati</taxon>
        <taxon>Bacillota</taxon>
        <taxon>Bacilli</taxon>
        <taxon>Lactobacillales</taxon>
        <taxon>Enterococcaceae</taxon>
        <taxon>Enterococcus</taxon>
    </lineage>
</organism>
<keyword evidence="3" id="KW-1185">Reference proteome</keyword>
<keyword evidence="1" id="KW-0472">Membrane</keyword>
<sequence length="55" mass="6575">MWVVSATIYVSLSILLFLSFFIWKFFMYSFYFPLLLCALIFLALGLTSYWFALKK</sequence>
<reference evidence="2 3" key="2">
    <citation type="submission" date="2024-03" db="EMBL/GenBank/DDBJ databases">
        <title>The Genome Sequence of Enterococcus sp. DIV2402.</title>
        <authorList>
            <consortium name="The Broad Institute Genomics Platform"/>
            <consortium name="The Broad Institute Microbial Omics Core"/>
            <consortium name="The Broad Institute Genomic Center for Infectious Diseases"/>
            <person name="Earl A."/>
            <person name="Manson A."/>
            <person name="Gilmore M."/>
            <person name="Schwartman J."/>
            <person name="Shea T."/>
            <person name="Abouelleil A."/>
            <person name="Cao P."/>
            <person name="Chapman S."/>
            <person name="Cusick C."/>
            <person name="Young S."/>
            <person name="Neafsey D."/>
            <person name="Nusbaum C."/>
            <person name="Birren B."/>
        </authorList>
    </citation>
    <scope>NUCLEOTIDE SEQUENCE [LARGE SCALE GENOMIC DNA]</scope>
    <source>
        <strain evidence="2 3">DIV2402</strain>
    </source>
</reference>
<evidence type="ECO:0000313" key="3">
    <source>
        <dbReference type="Proteomes" id="UP000664701"/>
    </source>
</evidence>
<evidence type="ECO:0000256" key="1">
    <source>
        <dbReference type="SAM" id="Phobius"/>
    </source>
</evidence>
<feature type="transmembrane region" description="Helical" evidence="1">
    <location>
        <begin position="6"/>
        <end position="23"/>
    </location>
</feature>
<name>A0ABZ2SLF9_9ENTE</name>
<protein>
    <submittedName>
        <fullName evidence="2">Uncharacterized protein</fullName>
    </submittedName>
</protein>
<evidence type="ECO:0000313" key="2">
    <source>
        <dbReference type="EMBL" id="WYJ76680.1"/>
    </source>
</evidence>
<reference evidence="2 3" key="1">
    <citation type="submission" date="2021-03" db="EMBL/GenBank/DDBJ databases">
        <authorList>
            <person name="Gilmore M.S."/>
            <person name="Schwartzman J."/>
            <person name="Van Tyne D."/>
            <person name="Martin M."/>
            <person name="Earl A.M."/>
            <person name="Manson A.L."/>
            <person name="Straub T."/>
            <person name="Salamzade R."/>
            <person name="Saavedra J."/>
            <person name="Lebreton F."/>
            <person name="Prichula J."/>
            <person name="Schaufler K."/>
            <person name="Gaca A."/>
            <person name="Sgardioli B."/>
            <person name="Wagenaar J."/>
            <person name="Strong T."/>
        </authorList>
    </citation>
    <scope>NUCLEOTIDE SEQUENCE [LARGE SCALE GENOMIC DNA]</scope>
    <source>
        <strain evidence="2 3">DIV2402</strain>
    </source>
</reference>
<keyword evidence="1" id="KW-0812">Transmembrane</keyword>
<dbReference type="EMBL" id="CP147251">
    <property type="protein sequence ID" value="WYJ76680.1"/>
    <property type="molecule type" value="Genomic_DNA"/>
</dbReference>
<keyword evidence="1" id="KW-1133">Transmembrane helix</keyword>
<dbReference type="Proteomes" id="UP000664701">
    <property type="component" value="Chromosome"/>
</dbReference>
<gene>
    <name evidence="2" type="ORF">DOK78_001313</name>
</gene>
<proteinExistence type="predicted"/>
<feature type="transmembrane region" description="Helical" evidence="1">
    <location>
        <begin position="30"/>
        <end position="52"/>
    </location>
</feature>
<accession>A0ABZ2SLF9</accession>